<reference evidence="2 3" key="1">
    <citation type="submission" date="2016-09" db="EMBL/GenBank/DDBJ databases">
        <title>The draft genome of Dichanthelium oligosanthes: A C3 panicoid grass species.</title>
        <authorList>
            <person name="Studer A.J."/>
            <person name="Schnable J.C."/>
            <person name="Brutnell T.P."/>
        </authorList>
    </citation>
    <scope>NUCLEOTIDE SEQUENCE [LARGE SCALE GENOMIC DNA]</scope>
    <source>
        <strain evidence="3">cv. Kellogg 1175</strain>
        <tissue evidence="2">Leaf</tissue>
    </source>
</reference>
<dbReference type="InterPro" id="IPR014710">
    <property type="entry name" value="RmlC-like_jellyroll"/>
</dbReference>
<dbReference type="OrthoDB" id="1680445at2759"/>
<dbReference type="STRING" id="888268.A0A1E5V5D2"/>
<evidence type="ECO:0000313" key="2">
    <source>
        <dbReference type="EMBL" id="OEL20308.1"/>
    </source>
</evidence>
<dbReference type="Gene3D" id="2.60.120.10">
    <property type="entry name" value="Jelly Rolls"/>
    <property type="match status" value="1"/>
</dbReference>
<dbReference type="InterPro" id="IPR006045">
    <property type="entry name" value="Cupin_1"/>
</dbReference>
<comment type="caution">
    <text evidence="2">The sequence shown here is derived from an EMBL/GenBank/DDBJ whole genome shotgun (WGS) entry which is preliminary data.</text>
</comment>
<proteinExistence type="predicted"/>
<feature type="domain" description="Cupin type-1" evidence="1">
    <location>
        <begin position="2"/>
        <end position="58"/>
    </location>
</feature>
<dbReference type="AlphaFoldDB" id="A0A1E5V5D2"/>
<dbReference type="PANTHER" id="PTHR31238">
    <property type="entry name" value="GERMIN-LIKE PROTEIN SUBFAMILY 3 MEMBER 3"/>
    <property type="match status" value="1"/>
</dbReference>
<evidence type="ECO:0000259" key="1">
    <source>
        <dbReference type="Pfam" id="PF00190"/>
    </source>
</evidence>
<keyword evidence="3" id="KW-1185">Reference proteome</keyword>
<dbReference type="Proteomes" id="UP000095767">
    <property type="component" value="Unassembled WGS sequence"/>
</dbReference>
<evidence type="ECO:0000313" key="3">
    <source>
        <dbReference type="Proteomes" id="UP000095767"/>
    </source>
</evidence>
<gene>
    <name evidence="2" type="ORF">BAE44_0018673</name>
</gene>
<name>A0A1E5V5D2_9POAL</name>
<sequence length="58" mass="6223">LTVLEGSLYAGFITSNMDNKLSTKVLDKGDVFVFPQGLIRFQFNNGTQNAVALAALSS</sequence>
<organism evidence="2 3">
    <name type="scientific">Dichanthelium oligosanthes</name>
    <dbReference type="NCBI Taxonomy" id="888268"/>
    <lineage>
        <taxon>Eukaryota</taxon>
        <taxon>Viridiplantae</taxon>
        <taxon>Streptophyta</taxon>
        <taxon>Embryophyta</taxon>
        <taxon>Tracheophyta</taxon>
        <taxon>Spermatophyta</taxon>
        <taxon>Magnoliopsida</taxon>
        <taxon>Liliopsida</taxon>
        <taxon>Poales</taxon>
        <taxon>Poaceae</taxon>
        <taxon>PACMAD clade</taxon>
        <taxon>Panicoideae</taxon>
        <taxon>Panicodae</taxon>
        <taxon>Paniceae</taxon>
        <taxon>Dichantheliinae</taxon>
        <taxon>Dichanthelium</taxon>
    </lineage>
</organism>
<dbReference type="SUPFAM" id="SSF51182">
    <property type="entry name" value="RmlC-like cupins"/>
    <property type="match status" value="1"/>
</dbReference>
<protein>
    <recommendedName>
        <fullName evidence="1">Cupin type-1 domain-containing protein</fullName>
    </recommendedName>
</protein>
<accession>A0A1E5V5D2</accession>
<feature type="non-terminal residue" evidence="2">
    <location>
        <position position="1"/>
    </location>
</feature>
<dbReference type="Pfam" id="PF00190">
    <property type="entry name" value="Cupin_1"/>
    <property type="match status" value="1"/>
</dbReference>
<dbReference type="InterPro" id="IPR011051">
    <property type="entry name" value="RmlC_Cupin_sf"/>
</dbReference>
<dbReference type="EMBL" id="LWDX02051075">
    <property type="protein sequence ID" value="OEL20308.1"/>
    <property type="molecule type" value="Genomic_DNA"/>
</dbReference>